<dbReference type="RefSeq" id="WP_377001818.1">
    <property type="nucleotide sequence ID" value="NZ_JBHSQE010000009.1"/>
</dbReference>
<feature type="compositionally biased region" description="Low complexity" evidence="6">
    <location>
        <begin position="33"/>
        <end position="50"/>
    </location>
</feature>
<evidence type="ECO:0000256" key="5">
    <source>
        <dbReference type="ARBA" id="ARBA00023284"/>
    </source>
</evidence>
<evidence type="ECO:0000256" key="4">
    <source>
        <dbReference type="ARBA" id="ARBA00023157"/>
    </source>
</evidence>
<dbReference type="PANTHER" id="PTHR42852">
    <property type="entry name" value="THIOL:DISULFIDE INTERCHANGE PROTEIN DSBE"/>
    <property type="match status" value="1"/>
</dbReference>
<evidence type="ECO:0000256" key="6">
    <source>
        <dbReference type="SAM" id="MobiDB-lite"/>
    </source>
</evidence>
<keyword evidence="3" id="KW-0812">Transmembrane</keyword>
<dbReference type="PROSITE" id="PS00194">
    <property type="entry name" value="THIOREDOXIN_1"/>
    <property type="match status" value="1"/>
</dbReference>
<dbReference type="InterPro" id="IPR050553">
    <property type="entry name" value="Thioredoxin_ResA/DsbE_sf"/>
</dbReference>
<dbReference type="InterPro" id="IPR000866">
    <property type="entry name" value="AhpC/TSA"/>
</dbReference>
<evidence type="ECO:0000313" key="9">
    <source>
        <dbReference type="Proteomes" id="UP001596244"/>
    </source>
</evidence>
<dbReference type="Gene3D" id="3.40.30.10">
    <property type="entry name" value="Glutaredoxin"/>
    <property type="match status" value="1"/>
</dbReference>
<comment type="subcellular location">
    <subcellularLocation>
        <location evidence="1">Cell envelope</location>
    </subcellularLocation>
</comment>
<accession>A0ABW1QCS4</accession>
<keyword evidence="2" id="KW-0201">Cytochrome c-type biogenesis</keyword>
<evidence type="ECO:0000256" key="3">
    <source>
        <dbReference type="ARBA" id="ARBA00022968"/>
    </source>
</evidence>
<dbReference type="InterPro" id="IPR036249">
    <property type="entry name" value="Thioredoxin-like_sf"/>
</dbReference>
<keyword evidence="5" id="KW-0676">Redox-active center</keyword>
<protein>
    <submittedName>
        <fullName evidence="8">TlpA family protein disulfide reductase</fullName>
    </submittedName>
</protein>
<keyword evidence="3" id="KW-0735">Signal-anchor</keyword>
<dbReference type="CDD" id="cd02966">
    <property type="entry name" value="TlpA_like_family"/>
    <property type="match status" value="1"/>
</dbReference>
<evidence type="ECO:0000259" key="7">
    <source>
        <dbReference type="PROSITE" id="PS51352"/>
    </source>
</evidence>
<feature type="domain" description="Thioredoxin" evidence="7">
    <location>
        <begin position="31"/>
        <end position="192"/>
    </location>
</feature>
<dbReference type="PANTHER" id="PTHR42852:SF6">
    <property type="entry name" value="THIOL:DISULFIDE INTERCHANGE PROTEIN DSBE"/>
    <property type="match status" value="1"/>
</dbReference>
<proteinExistence type="predicted"/>
<reference evidence="9" key="1">
    <citation type="journal article" date="2019" name="Int. J. Syst. Evol. Microbiol.">
        <title>The Global Catalogue of Microorganisms (GCM) 10K type strain sequencing project: providing services to taxonomists for standard genome sequencing and annotation.</title>
        <authorList>
            <consortium name="The Broad Institute Genomics Platform"/>
            <consortium name="The Broad Institute Genome Sequencing Center for Infectious Disease"/>
            <person name="Wu L."/>
            <person name="Ma J."/>
        </authorList>
    </citation>
    <scope>NUCLEOTIDE SEQUENCE [LARGE SCALE GENOMIC DNA]</scope>
    <source>
        <strain evidence="9">CCUG 51943</strain>
    </source>
</reference>
<dbReference type="EMBL" id="JBHSQE010000009">
    <property type="protein sequence ID" value="MFC6147191.1"/>
    <property type="molecule type" value="Genomic_DNA"/>
</dbReference>
<keyword evidence="9" id="KW-1185">Reference proteome</keyword>
<dbReference type="InterPro" id="IPR017937">
    <property type="entry name" value="Thioredoxin_CS"/>
</dbReference>
<evidence type="ECO:0000256" key="1">
    <source>
        <dbReference type="ARBA" id="ARBA00004196"/>
    </source>
</evidence>
<dbReference type="PROSITE" id="PS51352">
    <property type="entry name" value="THIOREDOXIN_2"/>
    <property type="match status" value="1"/>
</dbReference>
<gene>
    <name evidence="8" type="ORF">ACFPUZ_10300</name>
</gene>
<comment type="caution">
    <text evidence="8">The sequence shown here is derived from an EMBL/GenBank/DDBJ whole genome shotgun (WGS) entry which is preliminary data.</text>
</comment>
<evidence type="ECO:0000313" key="8">
    <source>
        <dbReference type="EMBL" id="MFC6147191.1"/>
    </source>
</evidence>
<dbReference type="InterPro" id="IPR013766">
    <property type="entry name" value="Thioredoxin_domain"/>
</dbReference>
<feature type="region of interest" description="Disordered" evidence="6">
    <location>
        <begin position="33"/>
        <end position="58"/>
    </location>
</feature>
<dbReference type="SUPFAM" id="SSF52833">
    <property type="entry name" value="Thioredoxin-like"/>
    <property type="match status" value="1"/>
</dbReference>
<evidence type="ECO:0000256" key="2">
    <source>
        <dbReference type="ARBA" id="ARBA00022748"/>
    </source>
</evidence>
<dbReference type="Pfam" id="PF00578">
    <property type="entry name" value="AhpC-TSA"/>
    <property type="match status" value="1"/>
</dbReference>
<dbReference type="Proteomes" id="UP001596244">
    <property type="component" value="Unassembled WGS sequence"/>
</dbReference>
<organism evidence="8 9">
    <name type="scientific">Corynebacterium nasicanis</name>
    <dbReference type="NCBI Taxonomy" id="1448267"/>
    <lineage>
        <taxon>Bacteria</taxon>
        <taxon>Bacillati</taxon>
        <taxon>Actinomycetota</taxon>
        <taxon>Actinomycetes</taxon>
        <taxon>Mycobacteriales</taxon>
        <taxon>Corynebacteriaceae</taxon>
        <taxon>Corynebacterium</taxon>
    </lineage>
</organism>
<name>A0ABW1QCS4_9CORY</name>
<keyword evidence="4" id="KW-1015">Disulfide bond</keyword>
<sequence length="194" mass="19825">MSRPALWSVLVAVLLTLAVGAGAFAMLRTINNPGEPTPTAGPEETVTEGASISGRPDCPASGAGGVDLDCLGGAGSDAAPTGITVVNVWAWWCGPCRDELPFFDELAAAHPEYTVVGVHADRNPGNGAALLAELGISLPSYQDLDNRFAGTLGLPGVIPLTVVFDGEEQIALFPRTFASLAELQDAVAGAVASR</sequence>